<keyword evidence="3 11" id="KW-0285">Flavoprotein</keyword>
<proteinExistence type="inferred from homology"/>
<dbReference type="GO" id="GO:0005737">
    <property type="term" value="C:cytoplasm"/>
    <property type="evidence" value="ECO:0007669"/>
    <property type="project" value="UniProtKB-SubCell"/>
</dbReference>
<dbReference type="InterPro" id="IPR011179">
    <property type="entry name" value="IPdP_isomerase"/>
</dbReference>
<evidence type="ECO:0000256" key="1">
    <source>
        <dbReference type="ARBA" id="ARBA00001917"/>
    </source>
</evidence>
<evidence type="ECO:0000313" key="14">
    <source>
        <dbReference type="Proteomes" id="UP000009234"/>
    </source>
</evidence>
<dbReference type="GO" id="GO:0004452">
    <property type="term" value="F:isopentenyl-diphosphate delta-isomerase activity"/>
    <property type="evidence" value="ECO:0007669"/>
    <property type="project" value="UniProtKB-UniRule"/>
</dbReference>
<dbReference type="Proteomes" id="UP000009234">
    <property type="component" value="Chromosome"/>
</dbReference>
<keyword evidence="4 11" id="KW-0288">FMN</keyword>
<dbReference type="HOGENOM" id="CLU_065515_0_0_9"/>
<comment type="subcellular location">
    <subcellularLocation>
        <location evidence="11">Cytoplasm</location>
    </subcellularLocation>
</comment>
<comment type="similarity">
    <text evidence="11">Belongs to the IPP isomerase type 2 family.</text>
</comment>
<dbReference type="KEGG" id="dru:Desru_3420"/>
<dbReference type="RefSeq" id="WP_013843369.1">
    <property type="nucleotide sequence ID" value="NC_015589.1"/>
</dbReference>
<dbReference type="GO" id="GO:0008299">
    <property type="term" value="P:isoprenoid biosynthetic process"/>
    <property type="evidence" value="ECO:0007669"/>
    <property type="project" value="UniProtKB-UniRule"/>
</dbReference>
<reference evidence="14" key="1">
    <citation type="submission" date="2011-05" db="EMBL/GenBank/DDBJ databases">
        <title>Complete sequence of Desulfotomaculum ruminis DSM 2154.</title>
        <authorList>
            <person name="Lucas S."/>
            <person name="Copeland A."/>
            <person name="Lapidus A."/>
            <person name="Cheng J.-F."/>
            <person name="Goodwin L."/>
            <person name="Pitluck S."/>
            <person name="Lu M."/>
            <person name="Detter J.C."/>
            <person name="Han C."/>
            <person name="Tapia R."/>
            <person name="Land M."/>
            <person name="Hauser L."/>
            <person name="Kyrpides N."/>
            <person name="Ivanova N."/>
            <person name="Mikhailova N."/>
            <person name="Pagani I."/>
            <person name="Stams A.J.M."/>
            <person name="Plugge C.M."/>
            <person name="Muyzer G."/>
            <person name="Kuever J."/>
            <person name="Parshina S.N."/>
            <person name="Ivanova A.E."/>
            <person name="Nazina T.N."/>
            <person name="Brambilla E."/>
            <person name="Spring S."/>
            <person name="Klenk H.-P."/>
            <person name="Woyke T."/>
        </authorList>
    </citation>
    <scope>NUCLEOTIDE SEQUENCE [LARGE SCALE GENOMIC DNA]</scope>
    <source>
        <strain evidence="14">ATCC 23193 / DSM 2154 / NCIB 8452 / DL</strain>
    </source>
</reference>
<feature type="binding site" evidence="11">
    <location>
        <position position="152"/>
    </location>
    <ligand>
        <name>Mg(2+)</name>
        <dbReference type="ChEBI" id="CHEBI:18420"/>
    </ligand>
</feature>
<comment type="catalytic activity">
    <reaction evidence="11">
        <text>isopentenyl diphosphate = dimethylallyl diphosphate</text>
        <dbReference type="Rhea" id="RHEA:23284"/>
        <dbReference type="ChEBI" id="CHEBI:57623"/>
        <dbReference type="ChEBI" id="CHEBI:128769"/>
        <dbReference type="EC" id="5.3.3.2"/>
    </reaction>
</comment>
<feature type="binding site" evidence="11">
    <location>
        <position position="151"/>
    </location>
    <ligand>
        <name>substrate</name>
    </ligand>
</feature>
<keyword evidence="2 11" id="KW-0963">Cytoplasm</keyword>
<dbReference type="GO" id="GO:0070402">
    <property type="term" value="F:NADPH binding"/>
    <property type="evidence" value="ECO:0007669"/>
    <property type="project" value="UniProtKB-UniRule"/>
</dbReference>
<keyword evidence="6 11" id="KW-0460">Magnesium</keyword>
<feature type="binding site" evidence="11">
    <location>
        <position position="92"/>
    </location>
    <ligand>
        <name>FMN</name>
        <dbReference type="ChEBI" id="CHEBI:58210"/>
    </ligand>
</feature>
<dbReference type="HAMAP" id="MF_00354">
    <property type="entry name" value="Idi_2"/>
    <property type="match status" value="1"/>
</dbReference>
<comment type="subunit">
    <text evidence="10 11">Homooctamer. Dimer of tetramers.</text>
</comment>
<feature type="binding site" evidence="11">
    <location>
        <begin position="62"/>
        <end position="64"/>
    </location>
    <ligand>
        <name>FMN</name>
        <dbReference type="ChEBI" id="CHEBI:58210"/>
    </ligand>
</feature>
<dbReference type="STRING" id="696281.Desru_3420"/>
<sequence length="351" mass="37941">MRLDRKLEHIRLSLEQNKSNGYTGFNDIMLVHNSLPQLNWNEVDTGCTFLGKKLRGPLLINAMTGGHPQLENINFSLARAAALTGVAMAVGSQRAAMETPAARRSFEVVREANPDGVILANLGADCTVDEAREAVKMIGADGLQLHLNVPQELAMAEGDRNFKGILRNIEGLAQQLEVPLIVKEVGFGMSRESVACLHASGIDYIDIGGAGGTDFMAIEETRCGKKLNWDWGIPTAISLLEGLSVHSKGCLIASGGIDHALDCIKALTLGCSLVGMARPLLRVLMDASDKGLVGYLEDLIQNMHRIMLMLGAQKIEDLKKVPAVISGKSYHWLTLRGIDAHAYARRPGPCI</sequence>
<keyword evidence="8 11" id="KW-0414">Isoprene biosynthesis</keyword>
<comment type="cofactor">
    <cofactor evidence="11">
        <name>NADPH</name>
        <dbReference type="ChEBI" id="CHEBI:57783"/>
    </cofactor>
</comment>
<evidence type="ECO:0000256" key="3">
    <source>
        <dbReference type="ARBA" id="ARBA00022630"/>
    </source>
</evidence>
<dbReference type="OrthoDB" id="9795032at2"/>
<gene>
    <name evidence="11" type="primary">fni</name>
    <name evidence="13" type="ordered locus">Desru_3420</name>
</gene>
<dbReference type="PANTHER" id="PTHR43665">
    <property type="entry name" value="ISOPENTENYL-DIPHOSPHATE DELTA-ISOMERASE"/>
    <property type="match status" value="1"/>
</dbReference>
<dbReference type="GO" id="GO:0016491">
    <property type="term" value="F:oxidoreductase activity"/>
    <property type="evidence" value="ECO:0007669"/>
    <property type="project" value="InterPro"/>
</dbReference>
<comment type="caution">
    <text evidence="11">Lacks conserved residue(s) required for the propagation of feature annotation.</text>
</comment>
<dbReference type="EC" id="5.3.3.2" evidence="11"/>
<dbReference type="PANTHER" id="PTHR43665:SF1">
    <property type="entry name" value="ISOPENTENYL-DIPHOSPHATE DELTA-ISOMERASE"/>
    <property type="match status" value="1"/>
</dbReference>
<dbReference type="InterPro" id="IPR000262">
    <property type="entry name" value="FMN-dep_DH"/>
</dbReference>
<dbReference type="SUPFAM" id="SSF51395">
    <property type="entry name" value="FMN-linked oxidoreductases"/>
    <property type="match status" value="1"/>
</dbReference>
<keyword evidence="9 11" id="KW-0413">Isomerase</keyword>
<dbReference type="AlphaFoldDB" id="F6DKZ1"/>
<feature type="binding site" evidence="11">
    <location>
        <position position="213"/>
    </location>
    <ligand>
        <name>FMN</name>
        <dbReference type="ChEBI" id="CHEBI:58210"/>
    </ligand>
</feature>
<evidence type="ECO:0000256" key="9">
    <source>
        <dbReference type="ARBA" id="ARBA00023235"/>
    </source>
</evidence>
<evidence type="ECO:0000256" key="10">
    <source>
        <dbReference type="ARBA" id="ARBA00025810"/>
    </source>
</evidence>
<dbReference type="Pfam" id="PF01070">
    <property type="entry name" value="FMN_dh"/>
    <property type="match status" value="1"/>
</dbReference>
<dbReference type="GO" id="GO:0010181">
    <property type="term" value="F:FMN binding"/>
    <property type="evidence" value="ECO:0007669"/>
    <property type="project" value="UniProtKB-UniRule"/>
</dbReference>
<dbReference type="GO" id="GO:0000287">
    <property type="term" value="F:magnesium ion binding"/>
    <property type="evidence" value="ECO:0007669"/>
    <property type="project" value="UniProtKB-UniRule"/>
</dbReference>
<feature type="binding site" evidence="11">
    <location>
        <begin position="5"/>
        <end position="6"/>
    </location>
    <ligand>
        <name>substrate</name>
    </ligand>
</feature>
<feature type="binding site" evidence="11">
    <location>
        <position position="121"/>
    </location>
    <ligand>
        <name>FMN</name>
        <dbReference type="ChEBI" id="CHEBI:58210"/>
    </ligand>
</feature>
<keyword evidence="5 11" id="KW-0479">Metal-binding</keyword>
<comment type="function">
    <text evidence="11">Involved in the biosynthesis of isoprenoids. Catalyzes the 1,3-allylic rearrangement of the homoallylic substrate isopentenyl (IPP) to its allylic isomer, dimethylallyl diphosphate (DMAPP).</text>
</comment>
<evidence type="ECO:0000256" key="4">
    <source>
        <dbReference type="ARBA" id="ARBA00022643"/>
    </source>
</evidence>
<comment type="cofactor">
    <cofactor evidence="1 11">
        <name>FMN</name>
        <dbReference type="ChEBI" id="CHEBI:58210"/>
    </cofactor>
</comment>
<reference evidence="13 14" key="2">
    <citation type="journal article" date="2012" name="Stand. Genomic Sci.">
        <title>Complete genome sequence of the sulfate-reducing firmicute Desulfotomaculum ruminis type strain (DL(T)).</title>
        <authorList>
            <person name="Spring S."/>
            <person name="Visser M."/>
            <person name="Lu M."/>
            <person name="Copeland A."/>
            <person name="Lapidus A."/>
            <person name="Lucas S."/>
            <person name="Cheng J.F."/>
            <person name="Han C."/>
            <person name="Tapia R."/>
            <person name="Goodwin L.A."/>
            <person name="Pitluck S."/>
            <person name="Ivanova N."/>
            <person name="Land M."/>
            <person name="Hauser L."/>
            <person name="Larimer F."/>
            <person name="Rohde M."/>
            <person name="Goker M."/>
            <person name="Detter J.C."/>
            <person name="Kyrpides N.C."/>
            <person name="Woyke T."/>
            <person name="Schaap P.J."/>
            <person name="Plugge C.M."/>
            <person name="Muyzer G."/>
            <person name="Kuever J."/>
            <person name="Pereira I.A."/>
            <person name="Parshina S.N."/>
            <person name="Bernier-Latmani R."/>
            <person name="Stams A.J."/>
            <person name="Klenk H.P."/>
        </authorList>
    </citation>
    <scope>NUCLEOTIDE SEQUENCE [LARGE SCALE GENOMIC DNA]</scope>
    <source>
        <strain evidence="14">ATCC 23193 / DSM 2154 / NCIB 8452 / DL</strain>
    </source>
</reference>
<dbReference type="InterPro" id="IPR013785">
    <property type="entry name" value="Aldolase_TIM"/>
</dbReference>
<feature type="binding site" evidence="11">
    <location>
        <position position="183"/>
    </location>
    <ligand>
        <name>FMN</name>
        <dbReference type="ChEBI" id="CHEBI:58210"/>
    </ligand>
</feature>
<feature type="domain" description="FMN-dependent dehydrogenase" evidence="12">
    <location>
        <begin position="167"/>
        <end position="320"/>
    </location>
</feature>
<keyword evidence="7 11" id="KW-0521">NADP</keyword>
<feature type="binding site" evidence="11">
    <location>
        <begin position="92"/>
        <end position="94"/>
    </location>
    <ligand>
        <name>substrate</name>
    </ligand>
</feature>
<dbReference type="eggNOG" id="COG1304">
    <property type="taxonomic scope" value="Bacteria"/>
</dbReference>
<accession>F6DKZ1</accession>
<protein>
    <recommendedName>
        <fullName evidence="11">Isopentenyl-diphosphate delta-isomerase</fullName>
        <shortName evidence="11">IPP isomerase</shortName>
        <ecNumber evidence="11">5.3.3.2</ecNumber>
    </recommendedName>
    <alternativeName>
        <fullName evidence="11">Isopentenyl diphosphate:dimethylallyl diphosphate isomerase</fullName>
    </alternativeName>
    <alternativeName>
        <fullName evidence="11">Isopentenyl pyrophosphate isomerase</fullName>
    </alternativeName>
    <alternativeName>
        <fullName evidence="11">Type 2 isopentenyl diphosphate isomerase</fullName>
        <shortName evidence="11">IDI-2</shortName>
    </alternativeName>
</protein>
<evidence type="ECO:0000256" key="8">
    <source>
        <dbReference type="ARBA" id="ARBA00023229"/>
    </source>
</evidence>
<feature type="binding site" evidence="11">
    <location>
        <begin position="277"/>
        <end position="278"/>
    </location>
    <ligand>
        <name>FMN</name>
        <dbReference type="ChEBI" id="CHEBI:58210"/>
    </ligand>
</feature>
<dbReference type="Gene3D" id="3.20.20.70">
    <property type="entry name" value="Aldolase class I"/>
    <property type="match status" value="1"/>
</dbReference>
<dbReference type="PIRSF" id="PIRSF003314">
    <property type="entry name" value="IPP_isomerase"/>
    <property type="match status" value="1"/>
</dbReference>
<dbReference type="CDD" id="cd02811">
    <property type="entry name" value="IDI-2_FMN"/>
    <property type="match status" value="1"/>
</dbReference>
<evidence type="ECO:0000256" key="11">
    <source>
        <dbReference type="HAMAP-Rule" id="MF_00354"/>
    </source>
</evidence>
<name>F6DKZ1_DESRL</name>
<comment type="cofactor">
    <cofactor evidence="11">
        <name>Mg(2+)</name>
        <dbReference type="ChEBI" id="CHEBI:18420"/>
    </cofactor>
</comment>
<keyword evidence="14" id="KW-1185">Reference proteome</keyword>
<evidence type="ECO:0000256" key="7">
    <source>
        <dbReference type="ARBA" id="ARBA00022857"/>
    </source>
</evidence>
<evidence type="ECO:0000256" key="2">
    <source>
        <dbReference type="ARBA" id="ARBA00022490"/>
    </source>
</evidence>
<evidence type="ECO:0000256" key="5">
    <source>
        <dbReference type="ARBA" id="ARBA00022723"/>
    </source>
</evidence>
<dbReference type="EMBL" id="CP002780">
    <property type="protein sequence ID" value="AEG61623.1"/>
    <property type="molecule type" value="Genomic_DNA"/>
</dbReference>
<evidence type="ECO:0000256" key="6">
    <source>
        <dbReference type="ARBA" id="ARBA00022842"/>
    </source>
</evidence>
<evidence type="ECO:0000259" key="12">
    <source>
        <dbReference type="Pfam" id="PF01070"/>
    </source>
</evidence>
<organism evidence="13 14">
    <name type="scientific">Desulforamulus ruminis (strain ATCC 23193 / DSM 2154 / NCIMB 8452 / DL)</name>
    <name type="common">Desulfotomaculum ruminis</name>
    <dbReference type="NCBI Taxonomy" id="696281"/>
    <lineage>
        <taxon>Bacteria</taxon>
        <taxon>Bacillati</taxon>
        <taxon>Bacillota</taxon>
        <taxon>Clostridia</taxon>
        <taxon>Eubacteriales</taxon>
        <taxon>Peptococcaceae</taxon>
        <taxon>Desulforamulus</taxon>
    </lineage>
</organism>
<dbReference type="NCBIfam" id="TIGR02151">
    <property type="entry name" value="IPP_isom_2"/>
    <property type="match status" value="1"/>
</dbReference>
<evidence type="ECO:0000313" key="13">
    <source>
        <dbReference type="EMBL" id="AEG61623.1"/>
    </source>
</evidence>